<dbReference type="CDD" id="cd00684">
    <property type="entry name" value="Terpene_cyclase_plant_C1"/>
    <property type="match status" value="1"/>
</dbReference>
<dbReference type="SUPFAM" id="SSF48576">
    <property type="entry name" value="Terpenoid synthases"/>
    <property type="match status" value="1"/>
</dbReference>
<keyword evidence="3" id="KW-0460">Magnesium</keyword>
<dbReference type="FunFam" id="1.10.600.10:FF:000007">
    <property type="entry name" value="Isoprene synthase, chloroplastic"/>
    <property type="match status" value="1"/>
</dbReference>
<dbReference type="InterPro" id="IPR044814">
    <property type="entry name" value="Terpene_cyclase_plant_C1"/>
</dbReference>
<dbReference type="Gene3D" id="1.50.10.130">
    <property type="entry name" value="Terpene synthase, N-terminal domain"/>
    <property type="match status" value="1"/>
</dbReference>
<dbReference type="Proteomes" id="UP000030645">
    <property type="component" value="Unassembled WGS sequence"/>
</dbReference>
<dbReference type="InterPro" id="IPR008930">
    <property type="entry name" value="Terpenoid_cyclase/PrenylTrfase"/>
</dbReference>
<dbReference type="Pfam" id="PF01397">
    <property type="entry name" value="Terpene_synth"/>
    <property type="match status" value="1"/>
</dbReference>
<dbReference type="InterPro" id="IPR036965">
    <property type="entry name" value="Terpene_synth_N_sf"/>
</dbReference>
<reference evidence="8" key="1">
    <citation type="submission" date="2013-01" db="EMBL/GenBank/DDBJ databases">
        <title>Draft Genome Sequence of a Mulberry Tree, Morus notabilis C.K. Schneid.</title>
        <authorList>
            <person name="He N."/>
            <person name="Zhao S."/>
        </authorList>
    </citation>
    <scope>NUCLEOTIDE SEQUENCE</scope>
</reference>
<comment type="cofactor">
    <cofactor evidence="1">
        <name>Mg(2+)</name>
        <dbReference type="ChEBI" id="CHEBI:18420"/>
    </cofactor>
</comment>
<evidence type="ECO:0000256" key="2">
    <source>
        <dbReference type="ARBA" id="ARBA00022723"/>
    </source>
</evidence>
<evidence type="ECO:0000256" key="1">
    <source>
        <dbReference type="ARBA" id="ARBA00001946"/>
    </source>
</evidence>
<dbReference type="InterPro" id="IPR034741">
    <property type="entry name" value="Terpene_cyclase-like_1_C"/>
</dbReference>
<feature type="domain" description="Terpene synthase N-terminal" evidence="5">
    <location>
        <begin position="29"/>
        <end position="205"/>
    </location>
</feature>
<dbReference type="Gene3D" id="1.10.600.10">
    <property type="entry name" value="Farnesyl Diphosphate Synthase"/>
    <property type="match status" value="1"/>
</dbReference>
<accession>W9QQV8</accession>
<dbReference type="STRING" id="981085.W9QQV8"/>
<dbReference type="eggNOG" id="ENOG502QUCN">
    <property type="taxonomic scope" value="Eukaryota"/>
</dbReference>
<dbReference type="InterPro" id="IPR050148">
    <property type="entry name" value="Terpene_synthase-like"/>
</dbReference>
<evidence type="ECO:0000256" key="4">
    <source>
        <dbReference type="ARBA" id="ARBA00023239"/>
    </source>
</evidence>
<dbReference type="KEGG" id="mnt:21404020"/>
<name>W9QQV8_9ROSA</name>
<evidence type="ECO:0000313" key="7">
    <source>
        <dbReference type="EMBL" id="EXB50929.1"/>
    </source>
</evidence>
<gene>
    <name evidence="7" type="ORF">L484_021157</name>
</gene>
<dbReference type="InterPro" id="IPR008949">
    <property type="entry name" value="Isoprenoid_synthase_dom_sf"/>
</dbReference>
<dbReference type="PANTHER" id="PTHR31225">
    <property type="entry name" value="OS04G0344100 PROTEIN-RELATED"/>
    <property type="match status" value="1"/>
</dbReference>
<sequence>MSTQASPLVHQNAQPKNIARPIASFHPCIWGDRFLNYNLIDLTTRELTKQQVKELREVVRKEIFVDAANDVWDQIKLIDEVQRLGLSYHFEKEIEEALQNIYTTYDCHGDDIELHDVALLFRVLRQHGFYISCDIFQKFKDENRNFKECSVDDVRGVLSLYEASHFGLHGEDTMDKALVFATTHLESILATNISNPLADQISLALKTPLLKSLERLHARHYISIFQDEASDKKALLELAKLDFNLLQSMHKQELGEISRWWKELDFASKLPIRDRIVESYFWVMGMYFEPQYFLGRRVFTKVIALSSIMDDIYDSFGIFEELELLTEAIESWDVKCMAKLPQYMQLFYQTMLNVFEEFETELKEEQRYRVHYVKEAMKNLSRAYFDEAKWLQQEYTPTIEEYLSVALHSTGLGLLVSASLVGMGDIASNDVFKWLFNDPKIVRAAALICRLMDDIAGHKFEQERKHVASGVECYMEQYGVTEQEACDVFKKQIENAWKDINQEFLRPTSAPTAILMRVLNFARVMDLLYKEDDGYTHVGQVTRDGVAALLINPVPL</sequence>
<keyword evidence="2" id="KW-0479">Metal-binding</keyword>
<proteinExistence type="predicted"/>
<protein>
    <submittedName>
        <fullName evidence="7">Pinene synthase</fullName>
    </submittedName>
</protein>
<dbReference type="InterPro" id="IPR001906">
    <property type="entry name" value="Terpene_synth_N"/>
</dbReference>
<dbReference type="GO" id="GO:0010333">
    <property type="term" value="F:terpene synthase activity"/>
    <property type="evidence" value="ECO:0007669"/>
    <property type="project" value="InterPro"/>
</dbReference>
<dbReference type="InterPro" id="IPR005630">
    <property type="entry name" value="Terpene_synthase_metal-bd"/>
</dbReference>
<keyword evidence="8" id="KW-1185">Reference proteome</keyword>
<dbReference type="SFLD" id="SFLDS00005">
    <property type="entry name" value="Isoprenoid_Synthase_Type_I"/>
    <property type="match status" value="1"/>
</dbReference>
<evidence type="ECO:0000259" key="5">
    <source>
        <dbReference type="Pfam" id="PF01397"/>
    </source>
</evidence>
<dbReference type="EMBL" id="KE344017">
    <property type="protein sequence ID" value="EXB50929.1"/>
    <property type="molecule type" value="Genomic_DNA"/>
</dbReference>
<keyword evidence="4" id="KW-0456">Lyase</keyword>
<evidence type="ECO:0000313" key="8">
    <source>
        <dbReference type="Proteomes" id="UP000030645"/>
    </source>
</evidence>
<dbReference type="GO" id="GO:0016102">
    <property type="term" value="P:diterpenoid biosynthetic process"/>
    <property type="evidence" value="ECO:0007669"/>
    <property type="project" value="InterPro"/>
</dbReference>
<evidence type="ECO:0000256" key="3">
    <source>
        <dbReference type="ARBA" id="ARBA00022842"/>
    </source>
</evidence>
<dbReference type="FunFam" id="1.50.10.130:FF:000001">
    <property type="entry name" value="Isoprene synthase, chloroplastic"/>
    <property type="match status" value="1"/>
</dbReference>
<organism evidence="7 8">
    <name type="scientific">Morus notabilis</name>
    <dbReference type="NCBI Taxonomy" id="981085"/>
    <lineage>
        <taxon>Eukaryota</taxon>
        <taxon>Viridiplantae</taxon>
        <taxon>Streptophyta</taxon>
        <taxon>Embryophyta</taxon>
        <taxon>Tracheophyta</taxon>
        <taxon>Spermatophyta</taxon>
        <taxon>Magnoliopsida</taxon>
        <taxon>eudicotyledons</taxon>
        <taxon>Gunneridae</taxon>
        <taxon>Pentapetalae</taxon>
        <taxon>rosids</taxon>
        <taxon>fabids</taxon>
        <taxon>Rosales</taxon>
        <taxon>Moraceae</taxon>
        <taxon>Moreae</taxon>
        <taxon>Morus</taxon>
    </lineage>
</organism>
<dbReference type="GO" id="GO:0000287">
    <property type="term" value="F:magnesium ion binding"/>
    <property type="evidence" value="ECO:0007669"/>
    <property type="project" value="InterPro"/>
</dbReference>
<feature type="domain" description="Terpene synthase metal-binding" evidence="6">
    <location>
        <begin position="262"/>
        <end position="499"/>
    </location>
</feature>
<dbReference type="Pfam" id="PF03936">
    <property type="entry name" value="Terpene_synth_C"/>
    <property type="match status" value="1"/>
</dbReference>
<dbReference type="OrthoDB" id="1143271at2759"/>
<dbReference type="PANTHER" id="PTHR31225:SF251">
    <property type="entry name" value="(-)-GERMACRENE D SYNTHASE-LIKE ISOFORM X2"/>
    <property type="match status" value="1"/>
</dbReference>
<dbReference type="SFLD" id="SFLDG01019">
    <property type="entry name" value="Terpene_Cyclase_Like_1_C_Termi"/>
    <property type="match status" value="1"/>
</dbReference>
<dbReference type="AlphaFoldDB" id="W9QQV8"/>
<evidence type="ECO:0000259" key="6">
    <source>
        <dbReference type="Pfam" id="PF03936"/>
    </source>
</evidence>
<dbReference type="SUPFAM" id="SSF48239">
    <property type="entry name" value="Terpenoid cyclases/Protein prenyltransferases"/>
    <property type="match status" value="1"/>
</dbReference>